<feature type="transmembrane region" description="Helical" evidence="1">
    <location>
        <begin position="134"/>
        <end position="152"/>
    </location>
</feature>
<evidence type="ECO:0008006" key="4">
    <source>
        <dbReference type="Google" id="ProtNLM"/>
    </source>
</evidence>
<evidence type="ECO:0000313" key="2">
    <source>
        <dbReference type="EMBL" id="EED36060.1"/>
    </source>
</evidence>
<dbReference type="EMBL" id="DS999411">
    <property type="protein sequence ID" value="EED36060.1"/>
    <property type="molecule type" value="Genomic_DNA"/>
</dbReference>
<reference evidence="3" key="1">
    <citation type="journal article" date="2013" name="BMC Microbiol.">
        <title>Taxonomy and evolution of bacteriochlorophyll a-containing members of the OM60/NOR5 clade of marine gammaproteobacteria: description of Luminiphilus syltensis gen. nov., sp. nov., reclassification of Haliea rubra as Pseudohaliea rubra gen. nov., comb. nov., and emendation of Chromatocurvus halotolerans.</title>
        <authorList>
            <person name="Spring S."/>
            <person name="Riedel T."/>
            <person name="Sproer C."/>
            <person name="Yan S."/>
            <person name="Harder J."/>
            <person name="Fuchs B.M."/>
        </authorList>
    </citation>
    <scope>NUCLEOTIDE SEQUENCE [LARGE SCALE GENOMIC DNA]</scope>
    <source>
        <strain evidence="3">NOR51-B</strain>
    </source>
</reference>
<accession>B8KT48</accession>
<feature type="transmembrane region" description="Helical" evidence="1">
    <location>
        <begin position="51"/>
        <end position="71"/>
    </location>
</feature>
<feature type="transmembrane region" description="Helical" evidence="1">
    <location>
        <begin position="83"/>
        <end position="101"/>
    </location>
</feature>
<evidence type="ECO:0000313" key="3">
    <source>
        <dbReference type="Proteomes" id="UP000004699"/>
    </source>
</evidence>
<dbReference type="HOGENOM" id="CLU_1658770_0_0_6"/>
<dbReference type="eggNOG" id="ENOG5032VNT">
    <property type="taxonomic scope" value="Bacteria"/>
</dbReference>
<dbReference type="RefSeq" id="WP_009020804.1">
    <property type="nucleotide sequence ID" value="NZ_DS999411.1"/>
</dbReference>
<keyword evidence="3" id="KW-1185">Reference proteome</keyword>
<feature type="transmembrane region" description="Helical" evidence="1">
    <location>
        <begin position="12"/>
        <end position="31"/>
    </location>
</feature>
<dbReference type="Proteomes" id="UP000004699">
    <property type="component" value="Unassembled WGS sequence"/>
</dbReference>
<dbReference type="AlphaFoldDB" id="B8KT48"/>
<name>B8KT48_9GAMM</name>
<proteinExistence type="predicted"/>
<gene>
    <name evidence="2" type="ORF">NOR51B_2008</name>
</gene>
<dbReference type="OrthoDB" id="8225268at2"/>
<sequence>MQRKVMKFLHTMGAIGMLGAMASLIVVNALLPDPEQGLETYRALRDVMDGIARWVLFPSLGVTLVSGLLSMAITTAFHNAGWAWLKLVSGVVMFEGTLLAVQGPIEREAELAAQAVSGELAVSALATTVAAEQASLWVLGFVASANVVLGVFRPIWRKRKVAVS</sequence>
<keyword evidence="1" id="KW-1133">Transmembrane helix</keyword>
<evidence type="ECO:0000256" key="1">
    <source>
        <dbReference type="SAM" id="Phobius"/>
    </source>
</evidence>
<keyword evidence="1" id="KW-0812">Transmembrane</keyword>
<organism evidence="2 3">
    <name type="scientific">Luminiphilus syltensis NOR5-1B</name>
    <dbReference type="NCBI Taxonomy" id="565045"/>
    <lineage>
        <taxon>Bacteria</taxon>
        <taxon>Pseudomonadati</taxon>
        <taxon>Pseudomonadota</taxon>
        <taxon>Gammaproteobacteria</taxon>
        <taxon>Cellvibrionales</taxon>
        <taxon>Halieaceae</taxon>
        <taxon>Luminiphilus</taxon>
    </lineage>
</organism>
<protein>
    <recommendedName>
        <fullName evidence="4">DUF2269 family protein</fullName>
    </recommendedName>
</protein>
<keyword evidence="1" id="KW-0472">Membrane</keyword>